<evidence type="ECO:0000313" key="2">
    <source>
        <dbReference type="EMBL" id="QMW05667.1"/>
    </source>
</evidence>
<accession>A0A7G5H3H5</accession>
<dbReference type="Proteomes" id="UP000515369">
    <property type="component" value="Chromosome"/>
</dbReference>
<dbReference type="EMBL" id="CP059732">
    <property type="protein sequence ID" value="QMW05667.1"/>
    <property type="molecule type" value="Genomic_DNA"/>
</dbReference>
<feature type="coiled-coil region" evidence="1">
    <location>
        <begin position="7"/>
        <end position="34"/>
    </location>
</feature>
<protein>
    <submittedName>
        <fullName evidence="2">Uncharacterized protein</fullName>
    </submittedName>
</protein>
<evidence type="ECO:0000256" key="1">
    <source>
        <dbReference type="SAM" id="Coils"/>
    </source>
</evidence>
<proteinExistence type="predicted"/>
<dbReference type="RefSeq" id="WP_182463048.1">
    <property type="nucleotide sequence ID" value="NZ_CP059732.1"/>
</dbReference>
<dbReference type="KEGG" id="sfol:H3H32_12635"/>
<reference evidence="2 3" key="1">
    <citation type="submission" date="2020-07" db="EMBL/GenBank/DDBJ databases">
        <title>Spirosoma foliorum sp. nov., isolated from the leaves on the Nejang mountain Korea, Republic of.</title>
        <authorList>
            <person name="Ho H."/>
            <person name="Lee Y.-J."/>
            <person name="Nurcahyanto D.-A."/>
            <person name="Kim S.-G."/>
        </authorList>
    </citation>
    <scope>NUCLEOTIDE SEQUENCE [LARGE SCALE GENOMIC DNA]</scope>
    <source>
        <strain evidence="2 3">PL0136</strain>
    </source>
</reference>
<name>A0A7G5H3H5_9BACT</name>
<dbReference type="AlphaFoldDB" id="A0A7G5H3H5"/>
<gene>
    <name evidence="2" type="ORF">H3H32_12635</name>
</gene>
<keyword evidence="3" id="KW-1185">Reference proteome</keyword>
<organism evidence="2 3">
    <name type="scientific">Spirosoma foliorum</name>
    <dbReference type="NCBI Taxonomy" id="2710596"/>
    <lineage>
        <taxon>Bacteria</taxon>
        <taxon>Pseudomonadati</taxon>
        <taxon>Bacteroidota</taxon>
        <taxon>Cytophagia</taxon>
        <taxon>Cytophagales</taxon>
        <taxon>Cytophagaceae</taxon>
        <taxon>Spirosoma</taxon>
    </lineage>
</organism>
<sequence length="378" mass="44135">MNELEIIESIVTKLKKANIEVEILEKDVSFVEDEIEIAKFIIAKFAKEREIVNITFLPAYSKEKILNSNIENYKFIKGYEAIWSSNKDTIECELNPVQRKAMIGIGFNFKLRRLFNTIKPIEETGLINDRYYFPPSNDGIKISIGTSSVDFSILTSSRYKEHRIKDRLTIQIENVKINTHDEAKDYLEKIGNSFLFKLDFSINFGHYLAQDKEPKNRASRVKIDYDIDISFPMYEYDKEPISFFWYARSSGELPLLQFLAFYQILEFYFPVFSENEAHYRIKNILKNPGFNANKDSDIAKVLSTVKISKGQKGFGSELEQLKATVKSCINDKELKEFIELDNECKDYFLDKSSISLSKKKDINNYQRRHLNGCLRTYI</sequence>
<evidence type="ECO:0000313" key="3">
    <source>
        <dbReference type="Proteomes" id="UP000515369"/>
    </source>
</evidence>
<keyword evidence="1" id="KW-0175">Coiled coil</keyword>